<dbReference type="Proteomes" id="UP001055156">
    <property type="component" value="Unassembled WGS sequence"/>
</dbReference>
<accession>A0ABQ4TDN5</accession>
<reference evidence="11" key="2">
    <citation type="submission" date="2021-08" db="EMBL/GenBank/DDBJ databases">
        <authorList>
            <person name="Tani A."/>
            <person name="Ola A."/>
            <person name="Ogura Y."/>
            <person name="Katsura K."/>
            <person name="Hayashi T."/>
        </authorList>
    </citation>
    <scope>NUCLEOTIDE SEQUENCE</scope>
    <source>
        <strain evidence="11">NBRC 15689</strain>
    </source>
</reference>
<proteinExistence type="inferred from homology"/>
<evidence type="ECO:0000259" key="10">
    <source>
        <dbReference type="Pfam" id="PF02397"/>
    </source>
</evidence>
<evidence type="ECO:0000313" key="11">
    <source>
        <dbReference type="EMBL" id="GJE28442.1"/>
    </source>
</evidence>
<comment type="similarity">
    <text evidence="2">Belongs to the bacterial sugar transferase family.</text>
</comment>
<evidence type="ECO:0000256" key="4">
    <source>
        <dbReference type="ARBA" id="ARBA00022679"/>
    </source>
</evidence>
<organism evidence="11 12">
    <name type="scientific">Methylobacterium organophilum</name>
    <dbReference type="NCBI Taxonomy" id="410"/>
    <lineage>
        <taxon>Bacteria</taxon>
        <taxon>Pseudomonadati</taxon>
        <taxon>Pseudomonadota</taxon>
        <taxon>Alphaproteobacteria</taxon>
        <taxon>Hyphomicrobiales</taxon>
        <taxon>Methylobacteriaceae</taxon>
        <taxon>Methylobacterium</taxon>
    </lineage>
</organism>
<dbReference type="GO" id="GO:0016740">
    <property type="term" value="F:transferase activity"/>
    <property type="evidence" value="ECO:0007669"/>
    <property type="project" value="UniProtKB-KW"/>
</dbReference>
<keyword evidence="6 9" id="KW-1133">Transmembrane helix</keyword>
<feature type="domain" description="Bacterial sugar transferase" evidence="10">
    <location>
        <begin position="37"/>
        <end position="228"/>
    </location>
</feature>
<evidence type="ECO:0000256" key="3">
    <source>
        <dbReference type="ARBA" id="ARBA00022475"/>
    </source>
</evidence>
<comment type="caution">
    <text evidence="11">The sequence shown here is derived from an EMBL/GenBank/DDBJ whole genome shotgun (WGS) entry which is preliminary data.</text>
</comment>
<feature type="transmembrane region" description="Helical" evidence="9">
    <location>
        <begin position="44"/>
        <end position="66"/>
    </location>
</feature>
<comment type="subcellular location">
    <subcellularLocation>
        <location evidence="1">Cell membrane</location>
    </subcellularLocation>
</comment>
<keyword evidence="4 11" id="KW-0808">Transferase</keyword>
<evidence type="ECO:0000256" key="7">
    <source>
        <dbReference type="ARBA" id="ARBA00023136"/>
    </source>
</evidence>
<keyword evidence="7 9" id="KW-0472">Membrane</keyword>
<evidence type="ECO:0000256" key="1">
    <source>
        <dbReference type="ARBA" id="ARBA00004236"/>
    </source>
</evidence>
<evidence type="ECO:0000256" key="8">
    <source>
        <dbReference type="ARBA" id="ARBA00023169"/>
    </source>
</evidence>
<keyword evidence="3" id="KW-1003">Cell membrane</keyword>
<dbReference type="RefSeq" id="WP_238312393.1">
    <property type="nucleotide sequence ID" value="NZ_BPQV01000010.1"/>
</dbReference>
<evidence type="ECO:0000256" key="2">
    <source>
        <dbReference type="ARBA" id="ARBA00006464"/>
    </source>
</evidence>
<dbReference type="PANTHER" id="PTHR30576:SF4">
    <property type="entry name" value="UNDECAPRENYL-PHOSPHATE GALACTOSE PHOSPHOTRANSFERASE"/>
    <property type="match status" value="1"/>
</dbReference>
<dbReference type="PANTHER" id="PTHR30576">
    <property type="entry name" value="COLANIC BIOSYNTHESIS UDP-GLUCOSE LIPID CARRIER TRANSFERASE"/>
    <property type="match status" value="1"/>
</dbReference>
<dbReference type="Pfam" id="PF02397">
    <property type="entry name" value="Bac_transf"/>
    <property type="match status" value="1"/>
</dbReference>
<evidence type="ECO:0000256" key="9">
    <source>
        <dbReference type="SAM" id="Phobius"/>
    </source>
</evidence>
<gene>
    <name evidence="11" type="primary">wcaJ_2</name>
    <name evidence="11" type="ORF">LKMONMHP_3313</name>
</gene>
<dbReference type="EMBL" id="BPQV01000010">
    <property type="protein sequence ID" value="GJE28442.1"/>
    <property type="molecule type" value="Genomic_DNA"/>
</dbReference>
<keyword evidence="12" id="KW-1185">Reference proteome</keyword>
<evidence type="ECO:0000256" key="6">
    <source>
        <dbReference type="ARBA" id="ARBA00022989"/>
    </source>
</evidence>
<reference evidence="11" key="1">
    <citation type="journal article" date="2021" name="Front. Microbiol.">
        <title>Comprehensive Comparative Genomics and Phenotyping of Methylobacterium Species.</title>
        <authorList>
            <person name="Alessa O."/>
            <person name="Ogura Y."/>
            <person name="Fujitani Y."/>
            <person name="Takami H."/>
            <person name="Hayashi T."/>
            <person name="Sahin N."/>
            <person name="Tani A."/>
        </authorList>
    </citation>
    <scope>NUCLEOTIDE SEQUENCE</scope>
    <source>
        <strain evidence="11">NBRC 15689</strain>
    </source>
</reference>
<evidence type="ECO:0000313" key="12">
    <source>
        <dbReference type="Proteomes" id="UP001055156"/>
    </source>
</evidence>
<evidence type="ECO:0000256" key="5">
    <source>
        <dbReference type="ARBA" id="ARBA00022692"/>
    </source>
</evidence>
<keyword evidence="5 9" id="KW-0812">Transmembrane</keyword>
<name>A0ABQ4TDN5_METOR</name>
<protein>
    <submittedName>
        <fullName evidence="11">UDP-glucose:undecaprenyl-phosphate glucose-1-phosphate transferase</fullName>
    </submittedName>
</protein>
<keyword evidence="8" id="KW-0270">Exopolysaccharide synthesis</keyword>
<sequence length="234" mass="26405">MSNPNLFAFGMRLKGGAPNVPSRTAFAARRTVDRAFKRSFDFSLAFSVLAILLPLFALVALSIWIVDGGSPFFRHARLGRGRSSFGCLKFRTMRIDGQEVLARHLAENPDALVEWNRTRKLKDDPRVTPIGRVLRKTSLDELPQLINILRGEMSVVGPRPIVEEEVERYGDAAQAYFAVRPGLTGAWQVSGRSDTTYAERVRLDRQYVETWSFLSDLKIILRTIPVVFFVKGAY</sequence>
<dbReference type="InterPro" id="IPR003362">
    <property type="entry name" value="Bact_transf"/>
</dbReference>